<proteinExistence type="predicted"/>
<keyword evidence="2" id="KW-1185">Reference proteome</keyword>
<dbReference type="NCBIfam" id="TIGR03949">
    <property type="entry name" value="bact_IIb_cerein"/>
    <property type="match status" value="1"/>
</dbReference>
<accession>A0ABU9MWB0</accession>
<protein>
    <submittedName>
        <fullName evidence="1">Class IIb bacteriocin, lactobin A/cerein 7B family</fullName>
    </submittedName>
</protein>
<comment type="caution">
    <text evidence="1">The sequence shown here is derived from an EMBL/GenBank/DDBJ whole genome shotgun (WGS) entry which is preliminary data.</text>
</comment>
<dbReference type="Proteomes" id="UP001447008">
    <property type="component" value="Unassembled WGS sequence"/>
</dbReference>
<reference evidence="1 2" key="1">
    <citation type="submission" date="2024-03" db="EMBL/GenBank/DDBJ databases">
        <title>Pseudoalteromonas qingdaonensis sp. nov., isolated from the intestines of marine benthic organisms.</title>
        <authorList>
            <person name="Lin X."/>
            <person name="Fang S."/>
            <person name="Hu X."/>
        </authorList>
    </citation>
    <scope>NUCLEOTIDE SEQUENCE [LARGE SCALE GENOMIC DNA]</scope>
    <source>
        <strain evidence="1 2">YIC-827</strain>
    </source>
</reference>
<dbReference type="EMBL" id="JBCGCU010000008">
    <property type="protein sequence ID" value="MEM0515564.1"/>
    <property type="molecule type" value="Genomic_DNA"/>
</dbReference>
<evidence type="ECO:0000313" key="2">
    <source>
        <dbReference type="Proteomes" id="UP001447008"/>
    </source>
</evidence>
<sequence length="49" mass="5053">MRELNVNEIEEVNGGNPAAVVIAVCGAISAAEMVFDFMAGVDEGLRGDA</sequence>
<name>A0ABU9MWB0_9GAMM</name>
<gene>
    <name evidence="1" type="ORF">WCN91_09090</name>
</gene>
<dbReference type="RefSeq" id="WP_105200201.1">
    <property type="nucleotide sequence ID" value="NZ_JBCGCU010000008.1"/>
</dbReference>
<organism evidence="1 2">
    <name type="scientific">Pseudoalteromonas qingdaonensis</name>
    <dbReference type="NCBI Taxonomy" id="3131913"/>
    <lineage>
        <taxon>Bacteria</taxon>
        <taxon>Pseudomonadati</taxon>
        <taxon>Pseudomonadota</taxon>
        <taxon>Gammaproteobacteria</taxon>
        <taxon>Alteromonadales</taxon>
        <taxon>Pseudoalteromonadaceae</taxon>
        <taxon>Pseudoalteromonas</taxon>
    </lineage>
</organism>
<dbReference type="InterPro" id="IPR023991">
    <property type="entry name" value="Bacteriocin_IIb_lactobn/cerein"/>
</dbReference>
<evidence type="ECO:0000313" key="1">
    <source>
        <dbReference type="EMBL" id="MEM0515564.1"/>
    </source>
</evidence>